<dbReference type="InterPro" id="IPR036390">
    <property type="entry name" value="WH_DNA-bd_sf"/>
</dbReference>
<dbReference type="Gene3D" id="1.10.10.10">
    <property type="entry name" value="Winged helix-like DNA-binding domain superfamily/Winged helix DNA-binding domain"/>
    <property type="match status" value="1"/>
</dbReference>
<sequence length="153" mass="16792">MTRKPALTAEEEDAWAQLFVIAQCLPAVVDQQLRSDAGLGHYEHAVLHALYRAEGSTLAMAELSTLTAGSFSRLSHSVTRLEDRELVSRDRRGANRYVSLTRAGRMAFLDAASGHMDQIRRTVLDLIDPADVATLGDLLRPIAAGLRDRLPRG</sequence>
<reference evidence="2" key="1">
    <citation type="journal article" date="2019" name="Int. J. Syst. Evol. Microbiol.">
        <title>The Global Catalogue of Microorganisms (GCM) 10K type strain sequencing project: providing services to taxonomists for standard genome sequencing and annotation.</title>
        <authorList>
            <consortium name="The Broad Institute Genomics Platform"/>
            <consortium name="The Broad Institute Genome Sequencing Center for Infectious Disease"/>
            <person name="Wu L."/>
            <person name="Ma J."/>
        </authorList>
    </citation>
    <scope>NUCLEOTIDE SEQUENCE [LARGE SCALE GENOMIC DNA]</scope>
    <source>
        <strain evidence="2">JCM 16546</strain>
    </source>
</reference>
<name>A0ABP7BED1_9MICO</name>
<dbReference type="SUPFAM" id="SSF46785">
    <property type="entry name" value="Winged helix' DNA-binding domain"/>
    <property type="match status" value="1"/>
</dbReference>
<dbReference type="InterPro" id="IPR036388">
    <property type="entry name" value="WH-like_DNA-bd_sf"/>
</dbReference>
<comment type="caution">
    <text evidence="1">The sequence shown here is derived from an EMBL/GenBank/DDBJ whole genome shotgun (WGS) entry which is preliminary data.</text>
</comment>
<protein>
    <recommendedName>
        <fullName evidence="3">MarR family transcriptional regulator</fullName>
    </recommendedName>
</protein>
<evidence type="ECO:0000313" key="2">
    <source>
        <dbReference type="Proteomes" id="UP001410795"/>
    </source>
</evidence>
<accession>A0ABP7BED1</accession>
<dbReference type="RefSeq" id="WP_221857864.1">
    <property type="nucleotide sequence ID" value="NZ_BAAAYV010000006.1"/>
</dbReference>
<evidence type="ECO:0000313" key="1">
    <source>
        <dbReference type="EMBL" id="GAA3658245.1"/>
    </source>
</evidence>
<gene>
    <name evidence="1" type="ORF">GCM10022202_18430</name>
</gene>
<keyword evidence="2" id="KW-1185">Reference proteome</keyword>
<dbReference type="Proteomes" id="UP001410795">
    <property type="component" value="Unassembled WGS sequence"/>
</dbReference>
<evidence type="ECO:0008006" key="3">
    <source>
        <dbReference type="Google" id="ProtNLM"/>
    </source>
</evidence>
<organism evidence="1 2">
    <name type="scientific">Microbacterium marinilacus</name>
    <dbReference type="NCBI Taxonomy" id="415209"/>
    <lineage>
        <taxon>Bacteria</taxon>
        <taxon>Bacillati</taxon>
        <taxon>Actinomycetota</taxon>
        <taxon>Actinomycetes</taxon>
        <taxon>Micrococcales</taxon>
        <taxon>Microbacteriaceae</taxon>
        <taxon>Microbacterium</taxon>
    </lineage>
</organism>
<proteinExistence type="predicted"/>
<dbReference type="EMBL" id="BAAAYV010000006">
    <property type="protein sequence ID" value="GAA3658245.1"/>
    <property type="molecule type" value="Genomic_DNA"/>
</dbReference>